<keyword evidence="3" id="KW-0695">RNA-directed DNA polymerase</keyword>
<protein>
    <submittedName>
        <fullName evidence="3">Reverse transcriptase</fullName>
    </submittedName>
</protein>
<reference evidence="4" key="1">
    <citation type="submission" date="2017-03" db="EMBL/GenBank/DDBJ databases">
        <title>Phytopthora megakarya and P. palmivora, two closely related causual agents of cacao black pod achieved similar genome size and gene model numbers by different mechanisms.</title>
        <authorList>
            <person name="Ali S."/>
            <person name="Shao J."/>
            <person name="Larry D.J."/>
            <person name="Kronmiller B."/>
            <person name="Shen D."/>
            <person name="Strem M.D."/>
            <person name="Melnick R.L."/>
            <person name="Guiltinan M.J."/>
            <person name="Tyler B.M."/>
            <person name="Meinhardt L.W."/>
            <person name="Bailey B.A."/>
        </authorList>
    </citation>
    <scope>NUCLEOTIDE SEQUENCE [LARGE SCALE GENOMIC DNA]</scope>
    <source>
        <strain evidence="4">zdho120</strain>
    </source>
</reference>
<dbReference type="STRING" id="4795.A0A225WNV0"/>
<keyword evidence="3" id="KW-0548">Nucleotidyltransferase</keyword>
<dbReference type="InterPro" id="IPR043502">
    <property type="entry name" value="DNA/RNA_pol_sf"/>
</dbReference>
<dbReference type="InterPro" id="IPR043128">
    <property type="entry name" value="Rev_trsase/Diguanyl_cyclase"/>
</dbReference>
<proteinExistence type="predicted"/>
<dbReference type="InterPro" id="IPR051320">
    <property type="entry name" value="Viral_Replic_Matur_Polypro"/>
</dbReference>
<dbReference type="AlphaFoldDB" id="A0A225WNV0"/>
<feature type="domain" description="Reverse transcriptase" evidence="2">
    <location>
        <begin position="115"/>
        <end position="268"/>
    </location>
</feature>
<feature type="region of interest" description="Disordered" evidence="1">
    <location>
        <begin position="1"/>
        <end position="29"/>
    </location>
</feature>
<dbReference type="OrthoDB" id="775972at2759"/>
<dbReference type="Pfam" id="PF00078">
    <property type="entry name" value="RVT_1"/>
    <property type="match status" value="1"/>
</dbReference>
<dbReference type="PANTHER" id="PTHR33064:SF37">
    <property type="entry name" value="RIBONUCLEASE H"/>
    <property type="match status" value="1"/>
</dbReference>
<evidence type="ECO:0000259" key="2">
    <source>
        <dbReference type="Pfam" id="PF00078"/>
    </source>
</evidence>
<evidence type="ECO:0000313" key="4">
    <source>
        <dbReference type="Proteomes" id="UP000198211"/>
    </source>
</evidence>
<gene>
    <name evidence="3" type="ORF">PHMEG_0007245</name>
</gene>
<dbReference type="SUPFAM" id="SSF56672">
    <property type="entry name" value="DNA/RNA polymerases"/>
    <property type="match status" value="1"/>
</dbReference>
<sequence length="389" mass="44133">MSWKRFTKDLAAESDDTLSAKTKKERFEEEGPLKSSPYYEILREHRDVLPNKIPAELLKDMGIQHEIDFVTRRSIAGHCRGIERRRSTTSLKAVARQAKCGNQSRPPHSALTFCVKKPQGGWRIVHAYNKLNDATIPAQMPIPRKDVIIDSMSKSTIYCVLDLRDGFYQINIDIPLTAVSTPSGMLWEWLVMPQGLKNTHVTFNRCVMPLLRSVRDFTPSYFDDVYVHSRAVNEKTDIEMHKECPRELHSKHKLYANLKKCIFGASEIPMLECLVGKNGVLPDHEKVRVINEWPTPSNVKDLRRFLGLTTYLCNSVDNYAGTIRPLSQLLKNEAFNAVKLGLTEATILAVAGQDRPFDVVCDASDFAIRCEVMQLDHESSTTNRVTKAS</sequence>
<name>A0A225WNV0_9STRA</name>
<comment type="caution">
    <text evidence="3">The sequence shown here is derived from an EMBL/GenBank/DDBJ whole genome shotgun (WGS) entry which is preliminary data.</text>
</comment>
<dbReference type="Gene3D" id="3.30.70.270">
    <property type="match status" value="2"/>
</dbReference>
<keyword evidence="3" id="KW-0808">Transferase</keyword>
<keyword evidence="4" id="KW-1185">Reference proteome</keyword>
<dbReference type="Proteomes" id="UP000198211">
    <property type="component" value="Unassembled WGS sequence"/>
</dbReference>
<dbReference type="CDD" id="cd01647">
    <property type="entry name" value="RT_LTR"/>
    <property type="match status" value="1"/>
</dbReference>
<dbReference type="InterPro" id="IPR000477">
    <property type="entry name" value="RT_dom"/>
</dbReference>
<evidence type="ECO:0000313" key="3">
    <source>
        <dbReference type="EMBL" id="OWZ18637.1"/>
    </source>
</evidence>
<dbReference type="GO" id="GO:0003964">
    <property type="term" value="F:RNA-directed DNA polymerase activity"/>
    <property type="evidence" value="ECO:0007669"/>
    <property type="project" value="UniProtKB-KW"/>
</dbReference>
<dbReference type="PANTHER" id="PTHR33064">
    <property type="entry name" value="POL PROTEIN"/>
    <property type="match status" value="1"/>
</dbReference>
<evidence type="ECO:0000256" key="1">
    <source>
        <dbReference type="SAM" id="MobiDB-lite"/>
    </source>
</evidence>
<dbReference type="Gene3D" id="3.10.10.10">
    <property type="entry name" value="HIV Type 1 Reverse Transcriptase, subunit A, domain 1"/>
    <property type="match status" value="1"/>
</dbReference>
<feature type="compositionally biased region" description="Basic and acidic residues" evidence="1">
    <location>
        <begin position="1"/>
        <end position="11"/>
    </location>
</feature>
<organism evidence="3 4">
    <name type="scientific">Phytophthora megakarya</name>
    <dbReference type="NCBI Taxonomy" id="4795"/>
    <lineage>
        <taxon>Eukaryota</taxon>
        <taxon>Sar</taxon>
        <taxon>Stramenopiles</taxon>
        <taxon>Oomycota</taxon>
        <taxon>Peronosporomycetes</taxon>
        <taxon>Peronosporales</taxon>
        <taxon>Peronosporaceae</taxon>
        <taxon>Phytophthora</taxon>
    </lineage>
</organism>
<accession>A0A225WNV0</accession>
<dbReference type="EMBL" id="NBNE01000560">
    <property type="protein sequence ID" value="OWZ18637.1"/>
    <property type="molecule type" value="Genomic_DNA"/>
</dbReference>